<protein>
    <submittedName>
        <fullName evidence="1">Uncharacterized protein</fullName>
    </submittedName>
</protein>
<sequence length="125" mass="13960">MAIFEACGYTSQVLLVDIRGFNGFPKGIDLRIVGPSHVFGCFEVMKAVKGHVAVLTEKSFLAAGIFVFQGRCLSLLPENNASFWPKSLTISKLQSIIINKSYSRKPYSVYRDRVSRRSLVRVLDS</sequence>
<comment type="caution">
    <text evidence="1">The sequence shown here is derived from an EMBL/GenBank/DDBJ whole genome shotgun (WGS) entry which is preliminary data.</text>
</comment>
<gene>
    <name evidence="1" type="ORF">Zmor_003902</name>
</gene>
<dbReference type="AlphaFoldDB" id="A0AA38LZK4"/>
<evidence type="ECO:0000313" key="2">
    <source>
        <dbReference type="Proteomes" id="UP001168821"/>
    </source>
</evidence>
<proteinExistence type="predicted"/>
<reference evidence="1" key="1">
    <citation type="journal article" date="2023" name="G3 (Bethesda)">
        <title>Whole genome assemblies of Zophobas morio and Tenebrio molitor.</title>
        <authorList>
            <person name="Kaur S."/>
            <person name="Stinson S.A."/>
            <person name="diCenzo G.C."/>
        </authorList>
    </citation>
    <scope>NUCLEOTIDE SEQUENCE</scope>
    <source>
        <strain evidence="1">QUZm001</strain>
    </source>
</reference>
<dbReference type="EMBL" id="JALNTZ010001092">
    <property type="protein sequence ID" value="KAJ3628710.1"/>
    <property type="molecule type" value="Genomic_DNA"/>
</dbReference>
<name>A0AA38LZK4_9CUCU</name>
<dbReference type="Proteomes" id="UP001168821">
    <property type="component" value="Unassembled WGS sequence"/>
</dbReference>
<keyword evidence="2" id="KW-1185">Reference proteome</keyword>
<accession>A0AA38LZK4</accession>
<organism evidence="1 2">
    <name type="scientific">Zophobas morio</name>
    <dbReference type="NCBI Taxonomy" id="2755281"/>
    <lineage>
        <taxon>Eukaryota</taxon>
        <taxon>Metazoa</taxon>
        <taxon>Ecdysozoa</taxon>
        <taxon>Arthropoda</taxon>
        <taxon>Hexapoda</taxon>
        <taxon>Insecta</taxon>
        <taxon>Pterygota</taxon>
        <taxon>Neoptera</taxon>
        <taxon>Endopterygota</taxon>
        <taxon>Coleoptera</taxon>
        <taxon>Polyphaga</taxon>
        <taxon>Cucujiformia</taxon>
        <taxon>Tenebrionidae</taxon>
        <taxon>Zophobas</taxon>
    </lineage>
</organism>
<evidence type="ECO:0000313" key="1">
    <source>
        <dbReference type="EMBL" id="KAJ3628710.1"/>
    </source>
</evidence>